<feature type="transmembrane region" description="Helical" evidence="1">
    <location>
        <begin position="75"/>
        <end position="97"/>
    </location>
</feature>
<dbReference type="InterPro" id="IPR000917">
    <property type="entry name" value="Sulfatase_N"/>
</dbReference>
<feature type="domain" description="Inner membrane protein YejM N-terminal" evidence="3">
    <location>
        <begin position="9"/>
        <end position="233"/>
    </location>
</feature>
<sequence>MNMKLKNIFIFTFINLAIWCLLSLKYYFTSGFYWDFAGLIFTLTFIPGHLLLFALGLFVILCLASIIGPRFCKNFAIFAGAFFTLFFLTDIIVYSQYRFHISLSMAELFFGPAGREIFVFPIGMYLLMALGVLVVLIVQGIAVAVSCNIKVPNRLVILGFIALVFCFIAFNSLYAWAKFVSVPSITAQISYLPWANPLSVNTRLKKMGLNPSSEPLVAAKGEMLNYPLNPLKCESVNPKLNVLFILVDSLRSDMFTREIMPKTYAKYKNSRNGFHFKNHVSGGNATQAGVFAFFYGLPSTYWNAFSSYNMEPVFMQEMRTRGYEFGIFSSGKLNSPEFHKNIFSGIDNLRIESKGDTKYERDIDMQRDFEAFLDNRDKKRPFFAFMFYDSPHGFEYPPSFKEKFKPAKELNYISLTSSTDPKPYLNKYKNSINFIDGKLGEVFDMLKDRKINAETVVIITGDHGQEINDTGNNFWGHNSNFAKYQTHTPLIMLWPDKRGKDIEYRTTHYDIVPTVMKEILGCVNPPSDYSIGYNLFDDTPRPYSLVISYTKKAVIVDDNVSVIDNYGALENYDDQYRPLKESVDSKAISAALKDLSTFYK</sequence>
<protein>
    <submittedName>
        <fullName evidence="4">Hydrolase of alkaline phosphatase superfamily</fullName>
    </submittedName>
</protein>
<dbReference type="STRING" id="445932.Emin_0352"/>
<evidence type="ECO:0000259" key="3">
    <source>
        <dbReference type="Pfam" id="PF11893"/>
    </source>
</evidence>
<keyword evidence="1" id="KW-0472">Membrane</keyword>
<organism evidence="4 5">
    <name type="scientific">Elusimicrobium minutum (strain Pei191)</name>
    <dbReference type="NCBI Taxonomy" id="445932"/>
    <lineage>
        <taxon>Bacteria</taxon>
        <taxon>Pseudomonadati</taxon>
        <taxon>Elusimicrobiota</taxon>
        <taxon>Elusimicrobia</taxon>
        <taxon>Elusimicrobiales</taxon>
        <taxon>Elusimicrobiaceae</taxon>
        <taxon>Elusimicrobium</taxon>
    </lineage>
</organism>
<gene>
    <name evidence="4" type="ordered locus">Emin_0352</name>
</gene>
<dbReference type="Gene3D" id="3.40.720.10">
    <property type="entry name" value="Alkaline Phosphatase, subunit A"/>
    <property type="match status" value="1"/>
</dbReference>
<dbReference type="HOGENOM" id="CLU_030247_1_0_0"/>
<evidence type="ECO:0000259" key="2">
    <source>
        <dbReference type="Pfam" id="PF00884"/>
    </source>
</evidence>
<dbReference type="Proteomes" id="UP000001029">
    <property type="component" value="Chromosome"/>
</dbReference>
<feature type="domain" description="Sulfatase N-terminal" evidence="2">
    <location>
        <begin position="241"/>
        <end position="517"/>
    </location>
</feature>
<dbReference type="OrthoDB" id="9803751at2"/>
<feature type="transmembrane region" description="Helical" evidence="1">
    <location>
        <begin position="117"/>
        <end position="143"/>
    </location>
</feature>
<dbReference type="InterPro" id="IPR017850">
    <property type="entry name" value="Alkaline_phosphatase_core_sf"/>
</dbReference>
<dbReference type="CDD" id="cd16148">
    <property type="entry name" value="sulfatase_like"/>
    <property type="match status" value="1"/>
</dbReference>
<keyword evidence="5" id="KW-1185">Reference proteome</keyword>
<reference evidence="4 5" key="1">
    <citation type="journal article" date="2009" name="Appl. Environ. Microbiol.">
        <title>Genomic analysis of 'Elusimicrobium minutum,' the first cultivated representative of the phylum 'Elusimicrobia' (formerly termite group 1).</title>
        <authorList>
            <person name="Herlemann D.P.R."/>
            <person name="Geissinger O."/>
            <person name="Ikeda-Ohtsubo W."/>
            <person name="Kunin V."/>
            <person name="Sun H."/>
            <person name="Lapidus A."/>
            <person name="Hugenholtz P."/>
            <person name="Brune A."/>
        </authorList>
    </citation>
    <scope>NUCLEOTIDE SEQUENCE [LARGE SCALE GENOMIC DNA]</scope>
    <source>
        <strain evidence="4 5">Pei191</strain>
    </source>
</reference>
<dbReference type="EMBL" id="CP001055">
    <property type="protein sequence ID" value="ACC97911.1"/>
    <property type="molecule type" value="Genomic_DNA"/>
</dbReference>
<evidence type="ECO:0000313" key="4">
    <source>
        <dbReference type="EMBL" id="ACC97911.1"/>
    </source>
</evidence>
<proteinExistence type="predicted"/>
<dbReference type="Pfam" id="PF00884">
    <property type="entry name" value="Sulfatase"/>
    <property type="match status" value="1"/>
</dbReference>
<dbReference type="AlphaFoldDB" id="B2KB89"/>
<name>B2KB89_ELUMP</name>
<dbReference type="InterPro" id="IPR052701">
    <property type="entry name" value="GAG_Ulvan_Degrading_Sulfatases"/>
</dbReference>
<dbReference type="PANTHER" id="PTHR43751">
    <property type="entry name" value="SULFATASE"/>
    <property type="match status" value="1"/>
</dbReference>
<feature type="transmembrane region" description="Helical" evidence="1">
    <location>
        <begin position="40"/>
        <end position="63"/>
    </location>
</feature>
<dbReference type="PANTHER" id="PTHR43751:SF3">
    <property type="entry name" value="SULFATASE N-TERMINAL DOMAIN-CONTAINING PROTEIN"/>
    <property type="match status" value="1"/>
</dbReference>
<dbReference type="InterPro" id="IPR024588">
    <property type="entry name" value="YejM_N"/>
</dbReference>
<dbReference type="SUPFAM" id="SSF53649">
    <property type="entry name" value="Alkaline phosphatase-like"/>
    <property type="match status" value="1"/>
</dbReference>
<dbReference type="Pfam" id="PF11893">
    <property type="entry name" value="DUF3413"/>
    <property type="match status" value="1"/>
</dbReference>
<evidence type="ECO:0000313" key="5">
    <source>
        <dbReference type="Proteomes" id="UP000001029"/>
    </source>
</evidence>
<dbReference type="InterPro" id="IPR012159">
    <property type="entry name" value="YejM-like"/>
</dbReference>
<keyword evidence="4" id="KW-0378">Hydrolase</keyword>
<dbReference type="PIRSF" id="PIRSF004950">
    <property type="entry name" value="Mmb_sulf_HI0842"/>
    <property type="match status" value="1"/>
</dbReference>
<evidence type="ECO:0000256" key="1">
    <source>
        <dbReference type="SAM" id="Phobius"/>
    </source>
</evidence>
<keyword evidence="1" id="KW-0812">Transmembrane</keyword>
<dbReference type="GO" id="GO:0016787">
    <property type="term" value="F:hydrolase activity"/>
    <property type="evidence" value="ECO:0007669"/>
    <property type="project" value="UniProtKB-KW"/>
</dbReference>
<feature type="transmembrane region" description="Helical" evidence="1">
    <location>
        <begin position="155"/>
        <end position="177"/>
    </location>
</feature>
<feature type="transmembrane region" description="Helical" evidence="1">
    <location>
        <begin position="7"/>
        <end position="28"/>
    </location>
</feature>
<keyword evidence="1" id="KW-1133">Transmembrane helix</keyword>
<dbReference type="KEGG" id="emi:Emin_0352"/>
<accession>B2KB89</accession>